<name>A0A7Y9FPV9_9SPHN</name>
<proteinExistence type="predicted"/>
<dbReference type="PANTHER" id="PTHR47706:SF1">
    <property type="entry name" value="CIPA-LIKE, PUTATIVE (AFU_ORTHOLOGUE AFUA_1G12460)-RELATED"/>
    <property type="match status" value="1"/>
</dbReference>
<keyword evidence="5" id="KW-1185">Reference proteome</keyword>
<reference evidence="4 5" key="1">
    <citation type="submission" date="2020-07" db="EMBL/GenBank/DDBJ databases">
        <authorList>
            <person name="Partida-Martinez L."/>
            <person name="Huntemann M."/>
            <person name="Clum A."/>
            <person name="Wang J."/>
            <person name="Palaniappan K."/>
            <person name="Ritter S."/>
            <person name="Chen I.-M."/>
            <person name="Stamatis D."/>
            <person name="Reddy T."/>
            <person name="O'Malley R."/>
            <person name="Daum C."/>
            <person name="Shapiro N."/>
            <person name="Ivanova N."/>
            <person name="Kyrpides N."/>
            <person name="Woyke T."/>
        </authorList>
    </citation>
    <scope>NUCLEOTIDE SEQUENCE [LARGE SCALE GENOMIC DNA]</scope>
    <source>
        <strain evidence="4 5">AS2.3</strain>
    </source>
</reference>
<dbReference type="Gene3D" id="3.40.50.720">
    <property type="entry name" value="NAD(P)-binding Rossmann-like Domain"/>
    <property type="match status" value="1"/>
</dbReference>
<evidence type="ECO:0000259" key="3">
    <source>
        <dbReference type="Pfam" id="PF05368"/>
    </source>
</evidence>
<dbReference type="EMBL" id="JACCBY010000004">
    <property type="protein sequence ID" value="NYD91275.1"/>
    <property type="molecule type" value="Genomic_DNA"/>
</dbReference>
<dbReference type="PANTHER" id="PTHR47706">
    <property type="entry name" value="NMRA-LIKE FAMILY PROTEIN"/>
    <property type="match status" value="1"/>
</dbReference>
<dbReference type="InterPro" id="IPR036291">
    <property type="entry name" value="NAD(P)-bd_dom_sf"/>
</dbReference>
<gene>
    <name evidence="4" type="ORF">HD841_003082</name>
</gene>
<evidence type="ECO:0000256" key="1">
    <source>
        <dbReference type="ARBA" id="ARBA00022857"/>
    </source>
</evidence>
<protein>
    <submittedName>
        <fullName evidence="4">Nucleoside-diphosphate-sugar epimerase</fullName>
    </submittedName>
</protein>
<evidence type="ECO:0000313" key="5">
    <source>
        <dbReference type="Proteomes" id="UP000517753"/>
    </source>
</evidence>
<dbReference type="RefSeq" id="WP_179509680.1">
    <property type="nucleotide sequence ID" value="NZ_JACCBY010000004.1"/>
</dbReference>
<dbReference type="AlphaFoldDB" id="A0A7Y9FPV9"/>
<accession>A0A7Y9FPV9</accession>
<keyword evidence="2" id="KW-0560">Oxidoreductase</keyword>
<dbReference type="Proteomes" id="UP000517753">
    <property type="component" value="Unassembled WGS sequence"/>
</dbReference>
<dbReference type="Pfam" id="PF05368">
    <property type="entry name" value="NmrA"/>
    <property type="match status" value="1"/>
</dbReference>
<organism evidence="4 5">
    <name type="scientific">Sphingomonas melonis</name>
    <dbReference type="NCBI Taxonomy" id="152682"/>
    <lineage>
        <taxon>Bacteria</taxon>
        <taxon>Pseudomonadati</taxon>
        <taxon>Pseudomonadota</taxon>
        <taxon>Alphaproteobacteria</taxon>
        <taxon>Sphingomonadales</taxon>
        <taxon>Sphingomonadaceae</taxon>
        <taxon>Sphingomonas</taxon>
    </lineage>
</organism>
<sequence>MTDAADRTIVLAGATGDLGHRILSALVRRRVTVRALVRVGTSPAKLEAVRAAGGTPVIVDFDDGDALTRALAGTECVVSAVNGLAPIMLGLQGRLLDASVAAGVARFIPSDFSLDFTQTRPGDNRNMDLRRAFLARADAAPIRVTSILNGAFADLLTGQAPIVLHALHRVLYWGSADQPFDFTTKDDVADYTADAALDREAPRFLRIAGDEISPRDLAMLMTRLEGRRWALLRAGGIGRLSALIRLVRALTPRSDAPFPPWQGMQYLRDMASGRGKLQTLDNARYGKTEWTRAEAVLAATV</sequence>
<evidence type="ECO:0000256" key="2">
    <source>
        <dbReference type="ARBA" id="ARBA00023002"/>
    </source>
</evidence>
<dbReference type="SUPFAM" id="SSF51735">
    <property type="entry name" value="NAD(P)-binding Rossmann-fold domains"/>
    <property type="match status" value="1"/>
</dbReference>
<reference evidence="4 5" key="2">
    <citation type="submission" date="2020-08" db="EMBL/GenBank/DDBJ databases">
        <title>The Agave Microbiome: Exploring the role of microbial communities in plant adaptations to desert environments.</title>
        <authorList>
            <person name="Partida-Martinez L.P."/>
        </authorList>
    </citation>
    <scope>NUCLEOTIDE SEQUENCE [LARGE SCALE GENOMIC DNA]</scope>
    <source>
        <strain evidence="4 5">AS2.3</strain>
    </source>
</reference>
<evidence type="ECO:0000313" key="4">
    <source>
        <dbReference type="EMBL" id="NYD91275.1"/>
    </source>
</evidence>
<keyword evidence="1" id="KW-0521">NADP</keyword>
<dbReference type="InterPro" id="IPR051609">
    <property type="entry name" value="NmrA/Isoflavone_reductase-like"/>
</dbReference>
<comment type="caution">
    <text evidence="4">The sequence shown here is derived from an EMBL/GenBank/DDBJ whole genome shotgun (WGS) entry which is preliminary data.</text>
</comment>
<dbReference type="InterPro" id="IPR008030">
    <property type="entry name" value="NmrA-like"/>
</dbReference>
<dbReference type="GO" id="GO:0016491">
    <property type="term" value="F:oxidoreductase activity"/>
    <property type="evidence" value="ECO:0007669"/>
    <property type="project" value="UniProtKB-KW"/>
</dbReference>
<feature type="domain" description="NmrA-like" evidence="3">
    <location>
        <begin position="6"/>
        <end position="227"/>
    </location>
</feature>